<accession>A0A1I6KQX4</accession>
<evidence type="ECO:0000313" key="1">
    <source>
        <dbReference type="EMBL" id="SFR93310.1"/>
    </source>
</evidence>
<dbReference type="InterPro" id="IPR055944">
    <property type="entry name" value="DUF7522"/>
</dbReference>
<dbReference type="AlphaFoldDB" id="A0A1I6KQX4"/>
<dbReference type="Pfam" id="PF24366">
    <property type="entry name" value="DUF7522"/>
    <property type="match status" value="1"/>
</dbReference>
<dbReference type="Proteomes" id="UP000199062">
    <property type="component" value="Unassembled WGS sequence"/>
</dbReference>
<name>A0A1I6KQX4_9EURY</name>
<organism evidence="1 2">
    <name type="scientific">Halomicrobium zhouii</name>
    <dbReference type="NCBI Taxonomy" id="767519"/>
    <lineage>
        <taxon>Archaea</taxon>
        <taxon>Methanobacteriati</taxon>
        <taxon>Methanobacteriota</taxon>
        <taxon>Stenosarchaea group</taxon>
        <taxon>Halobacteria</taxon>
        <taxon>Halobacteriales</taxon>
        <taxon>Haloarculaceae</taxon>
        <taxon>Halomicrobium</taxon>
    </lineage>
</organism>
<dbReference type="OrthoDB" id="256252at2157"/>
<proteinExistence type="predicted"/>
<sequence>MSDGSELDDDDETGGSIIRQELADEIVSSSRAATSDTLRSVTYFTRANYQQLYLREDLERDADLDEFVGHEWRDFKETQNAYQTTELGPYHFTVRVFENGYLLRITTEREGVIITTDGLTMREYEEVAEVLERLLQEESG</sequence>
<reference evidence="1 2" key="1">
    <citation type="submission" date="2016-10" db="EMBL/GenBank/DDBJ databases">
        <authorList>
            <person name="de Groot N.N."/>
        </authorList>
    </citation>
    <scope>NUCLEOTIDE SEQUENCE [LARGE SCALE GENOMIC DNA]</scope>
    <source>
        <strain evidence="1 2">CGMCC 1.10457</strain>
    </source>
</reference>
<dbReference type="RefSeq" id="WP_089815594.1">
    <property type="nucleotide sequence ID" value="NZ_FOZK01000001.1"/>
</dbReference>
<keyword evidence="2" id="KW-1185">Reference proteome</keyword>
<gene>
    <name evidence="1" type="ORF">SAMN05216559_1267</name>
</gene>
<dbReference type="STRING" id="767519.SAMN05216559_1267"/>
<protein>
    <submittedName>
        <fullName evidence="1">Uncharacterized protein</fullName>
    </submittedName>
</protein>
<dbReference type="EMBL" id="FOZK01000001">
    <property type="protein sequence ID" value="SFR93310.1"/>
    <property type="molecule type" value="Genomic_DNA"/>
</dbReference>
<evidence type="ECO:0000313" key="2">
    <source>
        <dbReference type="Proteomes" id="UP000199062"/>
    </source>
</evidence>